<feature type="binding site" evidence="13">
    <location>
        <begin position="287"/>
        <end position="289"/>
    </location>
    <ligand>
        <name>substrate</name>
    </ligand>
</feature>
<comment type="caution">
    <text evidence="17">The sequence shown here is derived from an EMBL/GenBank/DDBJ whole genome shotgun (WGS) entry which is preliminary data.</text>
</comment>
<feature type="binding site" evidence="13">
    <location>
        <position position="171"/>
    </location>
    <ligand>
        <name>substrate</name>
    </ligand>
</feature>
<dbReference type="AlphaFoldDB" id="A0A9X2FDL8"/>
<feature type="binding site" evidence="13">
    <location>
        <position position="181"/>
    </location>
    <ligand>
        <name>substrate</name>
    </ligand>
</feature>
<evidence type="ECO:0000256" key="7">
    <source>
        <dbReference type="ARBA" id="ARBA00022676"/>
    </source>
</evidence>
<dbReference type="InterPro" id="IPR013785">
    <property type="entry name" value="Aldolase_TIM"/>
</dbReference>
<keyword evidence="14" id="KW-0175">Coiled coil</keyword>
<feature type="binding site" evidence="13">
    <location>
        <begin position="266"/>
        <end position="268"/>
    </location>
    <ligand>
        <name>substrate</name>
    </ligand>
</feature>
<evidence type="ECO:0000259" key="16">
    <source>
        <dbReference type="Pfam" id="PF02749"/>
    </source>
</evidence>
<feature type="binding site" evidence="13">
    <location>
        <position position="240"/>
    </location>
    <ligand>
        <name>substrate</name>
    </ligand>
</feature>
<evidence type="ECO:0000313" key="17">
    <source>
        <dbReference type="EMBL" id="MCO6046278.1"/>
    </source>
</evidence>
<dbReference type="EC" id="2.4.2.19" evidence="5"/>
<dbReference type="GO" id="GO:0034213">
    <property type="term" value="P:quinolinate catabolic process"/>
    <property type="evidence" value="ECO:0007669"/>
    <property type="project" value="TreeGrafter"/>
</dbReference>
<dbReference type="SUPFAM" id="SSF51690">
    <property type="entry name" value="Nicotinate/Quinolinate PRTase C-terminal domain-like"/>
    <property type="match status" value="1"/>
</dbReference>
<dbReference type="PIRSF" id="PIRSF006250">
    <property type="entry name" value="NadC_ModD"/>
    <property type="match status" value="1"/>
</dbReference>
<reference evidence="17" key="1">
    <citation type="submission" date="2022-06" db="EMBL/GenBank/DDBJ databases">
        <title>Aeoliella straminimaris, a novel planctomycete from sediments.</title>
        <authorList>
            <person name="Vitorino I.R."/>
            <person name="Lage O.M."/>
        </authorList>
    </citation>
    <scope>NUCLEOTIDE SEQUENCE</scope>
    <source>
        <strain evidence="17">ICT_H6.2</strain>
    </source>
</reference>
<evidence type="ECO:0000256" key="11">
    <source>
        <dbReference type="ARBA" id="ARBA00069173"/>
    </source>
</evidence>
<accession>A0A9X2FDL8</accession>
<evidence type="ECO:0000256" key="9">
    <source>
        <dbReference type="ARBA" id="ARBA00033102"/>
    </source>
</evidence>
<gene>
    <name evidence="17" type="primary">nadC</name>
    <name evidence="17" type="ORF">NG895_20460</name>
</gene>
<dbReference type="SUPFAM" id="SSF54675">
    <property type="entry name" value="Nicotinate/Quinolinate PRTase N-terminal domain-like"/>
    <property type="match status" value="1"/>
</dbReference>
<dbReference type="Pfam" id="PF01729">
    <property type="entry name" value="QRPTase_C"/>
    <property type="match status" value="1"/>
</dbReference>
<evidence type="ECO:0000256" key="2">
    <source>
        <dbReference type="ARBA" id="ARBA00004893"/>
    </source>
</evidence>
<proteinExistence type="inferred from homology"/>
<comment type="catalytic activity">
    <reaction evidence="10">
        <text>nicotinate beta-D-ribonucleotide + CO2 + diphosphate = quinolinate + 5-phospho-alpha-D-ribose 1-diphosphate + 2 H(+)</text>
        <dbReference type="Rhea" id="RHEA:12733"/>
        <dbReference type="ChEBI" id="CHEBI:15378"/>
        <dbReference type="ChEBI" id="CHEBI:16526"/>
        <dbReference type="ChEBI" id="CHEBI:29959"/>
        <dbReference type="ChEBI" id="CHEBI:33019"/>
        <dbReference type="ChEBI" id="CHEBI:57502"/>
        <dbReference type="ChEBI" id="CHEBI:58017"/>
        <dbReference type="EC" id="2.4.2.19"/>
    </reaction>
</comment>
<dbReference type="FunFam" id="3.90.1170.20:FF:000001">
    <property type="entry name" value="Nicotinate-nucleotide diphosphorylase (Carboxylating)"/>
    <property type="match status" value="1"/>
</dbReference>
<dbReference type="InterPro" id="IPR027277">
    <property type="entry name" value="NadC/ModD"/>
</dbReference>
<dbReference type="GO" id="GO:0004514">
    <property type="term" value="F:nicotinate-nucleotide diphosphorylase (carboxylating) activity"/>
    <property type="evidence" value="ECO:0007669"/>
    <property type="project" value="UniProtKB-EC"/>
</dbReference>
<comment type="pathway">
    <text evidence="2">Cofactor biosynthesis; NAD(+) biosynthesis; nicotinate D-ribonucleotide from quinolinate: step 1/1.</text>
</comment>
<dbReference type="NCBIfam" id="TIGR00078">
    <property type="entry name" value="nadC"/>
    <property type="match status" value="1"/>
</dbReference>
<comment type="subunit">
    <text evidence="4">Hexamer formed by 3 homodimers.</text>
</comment>
<evidence type="ECO:0000256" key="13">
    <source>
        <dbReference type="PIRSR" id="PIRSR006250-1"/>
    </source>
</evidence>
<evidence type="ECO:0000256" key="6">
    <source>
        <dbReference type="ARBA" id="ARBA00022642"/>
    </source>
</evidence>
<name>A0A9X2FDL8_9BACT</name>
<comment type="similarity">
    <text evidence="3 12">Belongs to the NadC/ModD family.</text>
</comment>
<keyword evidence="8 12" id="KW-0808">Transferase</keyword>
<dbReference type="Gene3D" id="3.20.20.70">
    <property type="entry name" value="Aldolase class I"/>
    <property type="match status" value="1"/>
</dbReference>
<dbReference type="GO" id="GO:0009435">
    <property type="term" value="P:NAD+ biosynthetic process"/>
    <property type="evidence" value="ECO:0007669"/>
    <property type="project" value="InterPro"/>
</dbReference>
<dbReference type="FunFam" id="3.20.20.70:FF:000030">
    <property type="entry name" value="Nicotinate-nucleotide pyrophosphorylase, carboxylating"/>
    <property type="match status" value="1"/>
</dbReference>
<evidence type="ECO:0000256" key="3">
    <source>
        <dbReference type="ARBA" id="ARBA00009400"/>
    </source>
</evidence>
<comment type="function">
    <text evidence="1">Involved in the catabolism of quinolinic acid (QA).</text>
</comment>
<dbReference type="InterPro" id="IPR004393">
    <property type="entry name" value="NadC"/>
</dbReference>
<sequence length="310" mass="32913">MDPIVNTNFTQVDWSEEVASAARQLISLAIREDVGDACDWTTRCLVPPEAQGSVAIVARQVGVVAGLTVVPLVLEEMGTLVEYRPAATDGDAIERGQTLATLSGSAADILTAERVFLNFLGRLSGIASLTRRYVDAVAGTRATVYDTRKTTPGWRMLEKYAVRCGGGLNHRLGLHRAVMIKDNHVALAAQEGLTLKHSIELVRENLATAGAKVEALEVEVDTLEQLEQVLAASPDIVLLDNMKLDELQRAVAMRDSLAPTVALEASGGVNLDTIGDIARTGVDRISVGALTHSAVALDVGLDWRGSPAAG</sequence>
<dbReference type="RefSeq" id="WP_252854392.1">
    <property type="nucleotide sequence ID" value="NZ_JAMXLR010000072.1"/>
</dbReference>
<evidence type="ECO:0000256" key="1">
    <source>
        <dbReference type="ARBA" id="ARBA00003237"/>
    </source>
</evidence>
<dbReference type="PANTHER" id="PTHR32179">
    <property type="entry name" value="NICOTINATE-NUCLEOTIDE PYROPHOSPHORYLASE [CARBOXYLATING]"/>
    <property type="match status" value="1"/>
</dbReference>
<evidence type="ECO:0000259" key="15">
    <source>
        <dbReference type="Pfam" id="PF01729"/>
    </source>
</evidence>
<feature type="binding site" evidence="13">
    <location>
        <begin position="147"/>
        <end position="149"/>
    </location>
    <ligand>
        <name>substrate</name>
    </ligand>
</feature>
<feature type="binding site" evidence="13">
    <location>
        <position position="219"/>
    </location>
    <ligand>
        <name>substrate</name>
    </ligand>
</feature>
<keyword evidence="6" id="KW-0662">Pyridine nucleotide biosynthesis</keyword>
<feature type="domain" description="Quinolinate phosphoribosyl transferase N-terminal" evidence="16">
    <location>
        <begin position="39"/>
        <end position="124"/>
    </location>
</feature>
<feature type="binding site" evidence="13">
    <location>
        <position position="114"/>
    </location>
    <ligand>
        <name>substrate</name>
    </ligand>
</feature>
<dbReference type="InterPro" id="IPR036068">
    <property type="entry name" value="Nicotinate_pribotase-like_C"/>
</dbReference>
<dbReference type="InterPro" id="IPR037128">
    <property type="entry name" value="Quinolinate_PRibosylTase_N_sf"/>
</dbReference>
<dbReference type="Proteomes" id="UP001155241">
    <property type="component" value="Unassembled WGS sequence"/>
</dbReference>
<dbReference type="InterPro" id="IPR002638">
    <property type="entry name" value="Quinolinate_PRibosylTrfase_C"/>
</dbReference>
<dbReference type="GO" id="GO:0005737">
    <property type="term" value="C:cytoplasm"/>
    <property type="evidence" value="ECO:0007669"/>
    <property type="project" value="TreeGrafter"/>
</dbReference>
<evidence type="ECO:0000256" key="5">
    <source>
        <dbReference type="ARBA" id="ARBA00011944"/>
    </source>
</evidence>
<feature type="domain" description="Quinolinate phosphoribosyl transferase C-terminal" evidence="15">
    <location>
        <begin position="126"/>
        <end position="302"/>
    </location>
</feature>
<feature type="coiled-coil region" evidence="14">
    <location>
        <begin position="199"/>
        <end position="226"/>
    </location>
</feature>
<dbReference type="Pfam" id="PF02749">
    <property type="entry name" value="QRPTase_N"/>
    <property type="match status" value="1"/>
</dbReference>
<dbReference type="Gene3D" id="3.90.1170.20">
    <property type="entry name" value="Quinolinate phosphoribosyl transferase, N-terminal domain"/>
    <property type="match status" value="1"/>
</dbReference>
<evidence type="ECO:0000256" key="12">
    <source>
        <dbReference type="PIRNR" id="PIRNR006250"/>
    </source>
</evidence>
<evidence type="ECO:0000256" key="4">
    <source>
        <dbReference type="ARBA" id="ARBA00011218"/>
    </source>
</evidence>
<dbReference type="InterPro" id="IPR022412">
    <property type="entry name" value="Quinolinate_PRibosylTrfase_N"/>
</dbReference>
<keyword evidence="18" id="KW-1185">Reference proteome</keyword>
<evidence type="ECO:0000256" key="14">
    <source>
        <dbReference type="SAM" id="Coils"/>
    </source>
</evidence>
<keyword evidence="7 12" id="KW-0328">Glycosyltransferase</keyword>
<dbReference type="EMBL" id="JAMXLR010000072">
    <property type="protein sequence ID" value="MCO6046278.1"/>
    <property type="molecule type" value="Genomic_DNA"/>
</dbReference>
<evidence type="ECO:0000313" key="18">
    <source>
        <dbReference type="Proteomes" id="UP001155241"/>
    </source>
</evidence>
<dbReference type="CDD" id="cd01572">
    <property type="entry name" value="QPRTase"/>
    <property type="match status" value="1"/>
</dbReference>
<evidence type="ECO:0000256" key="10">
    <source>
        <dbReference type="ARBA" id="ARBA00047445"/>
    </source>
</evidence>
<protein>
    <recommendedName>
        <fullName evidence="11">Probable nicotinate-nucleotide pyrophosphorylase [carboxylating]</fullName>
        <ecNumber evidence="5">2.4.2.19</ecNumber>
    </recommendedName>
    <alternativeName>
        <fullName evidence="9">Quinolinate phosphoribosyltransferase [decarboxylating]</fullName>
    </alternativeName>
</protein>
<organism evidence="17 18">
    <name type="scientific">Aeoliella straminimaris</name>
    <dbReference type="NCBI Taxonomy" id="2954799"/>
    <lineage>
        <taxon>Bacteria</taxon>
        <taxon>Pseudomonadati</taxon>
        <taxon>Planctomycetota</taxon>
        <taxon>Planctomycetia</taxon>
        <taxon>Pirellulales</taxon>
        <taxon>Lacipirellulaceae</taxon>
        <taxon>Aeoliella</taxon>
    </lineage>
</organism>
<dbReference type="PANTHER" id="PTHR32179:SF3">
    <property type="entry name" value="NICOTINATE-NUCLEOTIDE PYROPHOSPHORYLASE [CARBOXYLATING]"/>
    <property type="match status" value="1"/>
</dbReference>
<evidence type="ECO:0000256" key="8">
    <source>
        <dbReference type="ARBA" id="ARBA00022679"/>
    </source>
</evidence>